<proteinExistence type="predicted"/>
<feature type="transmembrane region" description="Helical" evidence="1">
    <location>
        <begin position="220"/>
        <end position="237"/>
    </location>
</feature>
<organism evidence="2 3">
    <name type="scientific">Granulicella mallensis</name>
    <dbReference type="NCBI Taxonomy" id="940614"/>
    <lineage>
        <taxon>Bacteria</taxon>
        <taxon>Pseudomonadati</taxon>
        <taxon>Acidobacteriota</taxon>
        <taxon>Terriglobia</taxon>
        <taxon>Terriglobales</taxon>
        <taxon>Acidobacteriaceae</taxon>
        <taxon>Granulicella</taxon>
    </lineage>
</organism>
<dbReference type="Proteomes" id="UP000584867">
    <property type="component" value="Unassembled WGS sequence"/>
</dbReference>
<gene>
    <name evidence="2" type="ORF">HDF15_002719</name>
</gene>
<comment type="caution">
    <text evidence="2">The sequence shown here is derived from an EMBL/GenBank/DDBJ whole genome shotgun (WGS) entry which is preliminary data.</text>
</comment>
<feature type="transmembrane region" description="Helical" evidence="1">
    <location>
        <begin position="249"/>
        <end position="266"/>
    </location>
</feature>
<reference evidence="2 3" key="1">
    <citation type="submission" date="2020-08" db="EMBL/GenBank/DDBJ databases">
        <title>Genomic Encyclopedia of Type Strains, Phase IV (KMG-V): Genome sequencing to study the core and pangenomes of soil and plant-associated prokaryotes.</title>
        <authorList>
            <person name="Whitman W."/>
        </authorList>
    </citation>
    <scope>NUCLEOTIDE SEQUENCE [LARGE SCALE GENOMIC DNA]</scope>
    <source>
        <strain evidence="2 3">X5P3</strain>
    </source>
</reference>
<feature type="transmembrane region" description="Helical" evidence="1">
    <location>
        <begin position="319"/>
        <end position="339"/>
    </location>
</feature>
<keyword evidence="1" id="KW-0472">Membrane</keyword>
<keyword evidence="1" id="KW-1133">Transmembrane helix</keyword>
<evidence type="ECO:0000256" key="1">
    <source>
        <dbReference type="SAM" id="Phobius"/>
    </source>
</evidence>
<feature type="transmembrane region" description="Helical" evidence="1">
    <location>
        <begin position="351"/>
        <end position="370"/>
    </location>
</feature>
<feature type="transmembrane region" description="Helical" evidence="1">
    <location>
        <begin position="170"/>
        <end position="190"/>
    </location>
</feature>
<dbReference type="AlphaFoldDB" id="A0A7W7ZQN6"/>
<keyword evidence="1" id="KW-0812">Transmembrane</keyword>
<feature type="transmembrane region" description="Helical" evidence="1">
    <location>
        <begin position="145"/>
        <end position="164"/>
    </location>
</feature>
<feature type="transmembrane region" description="Helical" evidence="1">
    <location>
        <begin position="112"/>
        <end position="133"/>
    </location>
</feature>
<feature type="transmembrane region" description="Helical" evidence="1">
    <location>
        <begin position="40"/>
        <end position="65"/>
    </location>
</feature>
<accession>A0A7W7ZQN6</accession>
<sequence>MKRARREPFARKIERRRFWLEQAPGYNPEAVQPVVRGETYALFTTGIILGFFALMVCYAKGYLLLYGDAVAHLGIARRIVDARYPGLAQLGGVWLPLPHLLMLPFIGKMSMWQSGMAAVPMSVLTYAASVAGMWRLGRRMLRPRWALVATAFYALNPNLLYLATTAMTETVFLGLLVWTVVVTMEGIAALRAGQVGVARIRMVVAGLLILGQVFTRYDGWIVGAAVWCWFAVAVWRSEESLRQRVMPTFLIFTVMCVAGPLAWFWYNHHFEHDWLDFLRGPYSAKQIERRTAPPGQHYRGWHNVGWAALFYTRTAQIDAAAWETGFGLMLAAIYGLWLTWKRRATAEARSLAESVALLLWVPLPFYIYSVAYGSVPIFIPQLWPHSYYNARYGMEMLPALSLYAVLAAERLDVWLRTKTEGKLKTSAQLWQPVALLLCAVNCAVMVYRIPPVLKEGIVNATTRVPFEKQLAIVIEELPPDVPIMMSTSAHIGVVQVAGRTLRSMVSENDNDSWQAALADPAGKADYIFAMEGDPVEAAVKAHPQGLTELEVICTTGQPCTKVYHSTVWSAGAK</sequence>
<dbReference type="RefSeq" id="WP_184256211.1">
    <property type="nucleotide sequence ID" value="NZ_JACHIO010000010.1"/>
</dbReference>
<evidence type="ECO:0000313" key="3">
    <source>
        <dbReference type="Proteomes" id="UP000584867"/>
    </source>
</evidence>
<protein>
    <recommendedName>
        <fullName evidence="4">Glycosyltransferase RgtA/B/C/D-like domain-containing protein</fullName>
    </recommendedName>
</protein>
<name>A0A7W7ZQN6_9BACT</name>
<evidence type="ECO:0008006" key="4">
    <source>
        <dbReference type="Google" id="ProtNLM"/>
    </source>
</evidence>
<evidence type="ECO:0000313" key="2">
    <source>
        <dbReference type="EMBL" id="MBB5064365.1"/>
    </source>
</evidence>
<feature type="transmembrane region" description="Helical" evidence="1">
    <location>
        <begin position="197"/>
        <end position="214"/>
    </location>
</feature>
<dbReference type="EMBL" id="JACHIO010000010">
    <property type="protein sequence ID" value="MBB5064365.1"/>
    <property type="molecule type" value="Genomic_DNA"/>
</dbReference>